<dbReference type="Proteomes" id="UP000007721">
    <property type="component" value="Chromosome"/>
</dbReference>
<dbReference type="AlphaFoldDB" id="B9M2W9"/>
<evidence type="ECO:0000259" key="1">
    <source>
        <dbReference type="Pfam" id="PF11984"/>
    </source>
</evidence>
<keyword evidence="3" id="KW-1185">Reference proteome</keyword>
<dbReference type="HOGENOM" id="CLU_096773_0_0_7"/>
<dbReference type="KEGG" id="geo:Geob_2972"/>
<dbReference type="InterPro" id="IPR014263">
    <property type="entry name" value="Methanolan_biosynth_EpsI"/>
</dbReference>
<dbReference type="EMBL" id="CP001390">
    <property type="protein sequence ID" value="ACM21315.1"/>
    <property type="molecule type" value="Genomic_DNA"/>
</dbReference>
<dbReference type="NCBIfam" id="TIGR02914">
    <property type="entry name" value="EpsI_fam"/>
    <property type="match status" value="1"/>
</dbReference>
<reference evidence="2 3" key="1">
    <citation type="submission" date="2009-01" db="EMBL/GenBank/DDBJ databases">
        <title>Complete sequence of Geobacter sp. FRC-32.</title>
        <authorList>
            <consortium name="US DOE Joint Genome Institute"/>
            <person name="Lucas S."/>
            <person name="Copeland A."/>
            <person name="Lapidus A."/>
            <person name="Glavina del Rio T."/>
            <person name="Dalin E."/>
            <person name="Tice H."/>
            <person name="Bruce D."/>
            <person name="Goodwin L."/>
            <person name="Pitluck S."/>
            <person name="Saunders E."/>
            <person name="Brettin T."/>
            <person name="Detter J.C."/>
            <person name="Han C."/>
            <person name="Larimer F."/>
            <person name="Land M."/>
            <person name="Hauser L."/>
            <person name="Kyrpides N."/>
            <person name="Ovchinnikova G."/>
            <person name="Kostka J."/>
            <person name="Richardson P."/>
        </authorList>
    </citation>
    <scope>NUCLEOTIDE SEQUENCE [LARGE SCALE GENOMIC DNA]</scope>
    <source>
        <strain evidence="3">DSM 22248 / JCM 15807 / FRC-32</strain>
    </source>
</reference>
<feature type="domain" description="Methanolan biosynthesis EpsI" evidence="1">
    <location>
        <begin position="5"/>
        <end position="202"/>
    </location>
</feature>
<accession>B9M2W9</accession>
<proteinExistence type="predicted"/>
<dbReference type="RefSeq" id="WP_012648043.1">
    <property type="nucleotide sequence ID" value="NC_011979.1"/>
</dbReference>
<dbReference type="Pfam" id="PF11984">
    <property type="entry name" value="DUF3485"/>
    <property type="match status" value="1"/>
</dbReference>
<protein>
    <submittedName>
        <fullName evidence="2">Exopolysaccharide synthesis periplasmic protein I</fullName>
    </submittedName>
</protein>
<sequence length="218" mass="24596">MKLTIIAFLTLIVFVAAGTLVRNMRPETKNEKDLRIPLHINGWKGRDLGLDDATIDKIKPDAFLFRNYQNNGGQVNLYVGYYSSLKKSDSAHLPTICYPAQGWKIVENSDITVFAGGKKLDLSRLKVSKGATNEIVYFGFMNNTLNTNNLLRLRTDLVKKLIQGKKTDNALIRFSMPLKPENNEASDRYLGQFITDVYPFIDSALQEDNGDPYGKSRI</sequence>
<organism evidence="2 3">
    <name type="scientific">Geotalea daltonii (strain DSM 22248 / JCM 15807 / FRC-32)</name>
    <name type="common">Geobacter daltonii</name>
    <dbReference type="NCBI Taxonomy" id="316067"/>
    <lineage>
        <taxon>Bacteria</taxon>
        <taxon>Pseudomonadati</taxon>
        <taxon>Thermodesulfobacteriota</taxon>
        <taxon>Desulfuromonadia</taxon>
        <taxon>Geobacterales</taxon>
        <taxon>Geobacteraceae</taxon>
        <taxon>Geotalea</taxon>
    </lineage>
</organism>
<name>B9M2W9_GEODF</name>
<gene>
    <name evidence="2" type="primary">epsI</name>
    <name evidence="2" type="ordered locus">Geob_2972</name>
</gene>
<dbReference type="eggNOG" id="COG1269">
    <property type="taxonomic scope" value="Bacteria"/>
</dbReference>
<evidence type="ECO:0000313" key="3">
    <source>
        <dbReference type="Proteomes" id="UP000007721"/>
    </source>
</evidence>
<dbReference type="OrthoDB" id="9797363at2"/>
<evidence type="ECO:0000313" key="2">
    <source>
        <dbReference type="EMBL" id="ACM21315.1"/>
    </source>
</evidence>
<dbReference type="STRING" id="316067.Geob_2972"/>